<sequence>MHTIIPIVLYITSSTYCHVSRYKFVKDTRKHFMSDIYEAVPDSFLLKYNNSVIKIYSQLGANESLYCLPNKNGTTKLYKNILSPLIRHRIQWFDQYDRSLFTKSNKTERHELIGGSTLQISTMVSEDTGMYRCHVTTPTRHNYVYYNNLTVYRVASVGIKMPFTYRSNASCDYLLSVSVVTIAELNQKLCSEFENYAGKISELYSECEEPLIRYLTTCLTYGYVGDCPGGQKVLDKMNSLLKIIVLTPPCDFDNFYKSENNDNKNEFDVTKEQAENNIEQVLPLLSLLEQISFEDNYTLEMVPSRYRKQKQFQYFCPVGFYHCFQCIDTVVEHMCLPCKPGTANDDIYHDTCEQCPIDTFQFKYGAKECYYCPENTGTKLRMASTSHTNCTRKYSGKSLTLWLCHIMVMAIVGVIVVLSMLGIVILLGNYLKLSKSPFLTLENINEENVDVAAAKNMYPRKLIKGLKLNYLNN</sequence>
<dbReference type="CDD" id="cd00096">
    <property type="entry name" value="Ig"/>
    <property type="match status" value="1"/>
</dbReference>
<dbReference type="RefSeq" id="XP_009014550.1">
    <property type="nucleotide sequence ID" value="XM_009016302.1"/>
</dbReference>
<evidence type="ECO:0000313" key="5">
    <source>
        <dbReference type="Proteomes" id="UP000015101"/>
    </source>
</evidence>
<organism evidence="4 5">
    <name type="scientific">Helobdella robusta</name>
    <name type="common">Californian leech</name>
    <dbReference type="NCBI Taxonomy" id="6412"/>
    <lineage>
        <taxon>Eukaryota</taxon>
        <taxon>Metazoa</taxon>
        <taxon>Spiralia</taxon>
        <taxon>Lophotrochozoa</taxon>
        <taxon>Annelida</taxon>
        <taxon>Clitellata</taxon>
        <taxon>Hirudinea</taxon>
        <taxon>Rhynchobdellida</taxon>
        <taxon>Glossiphoniidae</taxon>
        <taxon>Helobdella</taxon>
    </lineage>
</organism>
<keyword evidence="5" id="KW-1185">Reference proteome</keyword>
<dbReference type="Gene3D" id="2.60.40.10">
    <property type="entry name" value="Immunoglobulins"/>
    <property type="match status" value="1"/>
</dbReference>
<dbReference type="HOGENOM" id="CLU_577821_0_0_1"/>
<dbReference type="EMBL" id="KB096222">
    <property type="protein sequence ID" value="ESO07172.1"/>
    <property type="molecule type" value="Genomic_DNA"/>
</dbReference>
<dbReference type="Pfam" id="PF07699">
    <property type="entry name" value="Ephrin_rec_like"/>
    <property type="match status" value="1"/>
</dbReference>
<dbReference type="InterPro" id="IPR007110">
    <property type="entry name" value="Ig-like_dom"/>
</dbReference>
<protein>
    <recommendedName>
        <fullName evidence="2">Ig-like domain-containing protein</fullName>
    </recommendedName>
</protein>
<dbReference type="InterPro" id="IPR013783">
    <property type="entry name" value="Ig-like_fold"/>
</dbReference>
<dbReference type="Gene3D" id="2.10.50.10">
    <property type="entry name" value="Tumor Necrosis Factor Receptor, subunit A, domain 2"/>
    <property type="match status" value="1"/>
</dbReference>
<keyword evidence="1" id="KW-0472">Membrane</keyword>
<feature type="transmembrane region" description="Helical" evidence="1">
    <location>
        <begin position="399"/>
        <end position="427"/>
    </location>
</feature>
<dbReference type="InterPro" id="IPR036179">
    <property type="entry name" value="Ig-like_dom_sf"/>
</dbReference>
<accession>T1F341</accession>
<evidence type="ECO:0000256" key="1">
    <source>
        <dbReference type="SAM" id="Phobius"/>
    </source>
</evidence>
<dbReference type="EnsemblMetazoa" id="HelroT170482">
    <property type="protein sequence ID" value="HelroP170482"/>
    <property type="gene ID" value="HelroG170482"/>
</dbReference>
<evidence type="ECO:0000313" key="4">
    <source>
        <dbReference type="EnsemblMetazoa" id="HelroP170482"/>
    </source>
</evidence>
<evidence type="ECO:0000259" key="2">
    <source>
        <dbReference type="PROSITE" id="PS50835"/>
    </source>
</evidence>
<dbReference type="Proteomes" id="UP000015101">
    <property type="component" value="Unassembled WGS sequence"/>
</dbReference>
<dbReference type="KEGG" id="hro:HELRODRAFT_170482"/>
<proteinExistence type="predicted"/>
<keyword evidence="1" id="KW-1133">Transmembrane helix</keyword>
<dbReference type="GeneID" id="20203240"/>
<gene>
    <name evidence="4" type="primary">20203240</name>
    <name evidence="3" type="ORF">HELRODRAFT_170482</name>
</gene>
<evidence type="ECO:0000313" key="3">
    <source>
        <dbReference type="EMBL" id="ESO07172.1"/>
    </source>
</evidence>
<reference evidence="4" key="3">
    <citation type="submission" date="2015-06" db="UniProtKB">
        <authorList>
            <consortium name="EnsemblMetazoa"/>
        </authorList>
    </citation>
    <scope>IDENTIFICATION</scope>
</reference>
<name>T1F341_HELRO</name>
<keyword evidence="1" id="KW-0812">Transmembrane</keyword>
<dbReference type="SUPFAM" id="SSF48726">
    <property type="entry name" value="Immunoglobulin"/>
    <property type="match status" value="1"/>
</dbReference>
<reference evidence="3 5" key="2">
    <citation type="journal article" date="2013" name="Nature">
        <title>Insights into bilaterian evolution from three spiralian genomes.</title>
        <authorList>
            <person name="Simakov O."/>
            <person name="Marletaz F."/>
            <person name="Cho S.J."/>
            <person name="Edsinger-Gonzales E."/>
            <person name="Havlak P."/>
            <person name="Hellsten U."/>
            <person name="Kuo D.H."/>
            <person name="Larsson T."/>
            <person name="Lv J."/>
            <person name="Arendt D."/>
            <person name="Savage R."/>
            <person name="Osoegawa K."/>
            <person name="de Jong P."/>
            <person name="Grimwood J."/>
            <person name="Chapman J.A."/>
            <person name="Shapiro H."/>
            <person name="Aerts A."/>
            <person name="Otillar R.P."/>
            <person name="Terry A.Y."/>
            <person name="Boore J.L."/>
            <person name="Grigoriev I.V."/>
            <person name="Lindberg D.R."/>
            <person name="Seaver E.C."/>
            <person name="Weisblat D.A."/>
            <person name="Putnam N.H."/>
            <person name="Rokhsar D.S."/>
        </authorList>
    </citation>
    <scope>NUCLEOTIDE SEQUENCE</scope>
</reference>
<dbReference type="InterPro" id="IPR011641">
    <property type="entry name" value="Tyr-kin_ephrin_A/B_rcpt-like"/>
</dbReference>
<dbReference type="CTD" id="20203240"/>
<dbReference type="EMBL" id="AMQM01003572">
    <property type="status" value="NOT_ANNOTATED_CDS"/>
    <property type="molecule type" value="Genomic_DNA"/>
</dbReference>
<feature type="domain" description="Ig-like" evidence="2">
    <location>
        <begin position="41"/>
        <end position="150"/>
    </location>
</feature>
<dbReference type="PROSITE" id="PS50835">
    <property type="entry name" value="IG_LIKE"/>
    <property type="match status" value="1"/>
</dbReference>
<dbReference type="AlphaFoldDB" id="T1F341"/>
<reference evidence="5" key="1">
    <citation type="submission" date="2012-12" db="EMBL/GenBank/DDBJ databases">
        <authorList>
            <person name="Hellsten U."/>
            <person name="Grimwood J."/>
            <person name="Chapman J.A."/>
            <person name="Shapiro H."/>
            <person name="Aerts A."/>
            <person name="Otillar R.P."/>
            <person name="Terry A.Y."/>
            <person name="Boore J.L."/>
            <person name="Simakov O."/>
            <person name="Marletaz F."/>
            <person name="Cho S.-J."/>
            <person name="Edsinger-Gonzales E."/>
            <person name="Havlak P."/>
            <person name="Kuo D.-H."/>
            <person name="Larsson T."/>
            <person name="Lv J."/>
            <person name="Arendt D."/>
            <person name="Savage R."/>
            <person name="Osoegawa K."/>
            <person name="de Jong P."/>
            <person name="Lindberg D.R."/>
            <person name="Seaver E.C."/>
            <person name="Weisblat D.A."/>
            <person name="Putnam N.H."/>
            <person name="Grigoriev I.V."/>
            <person name="Rokhsar D.S."/>
        </authorList>
    </citation>
    <scope>NUCLEOTIDE SEQUENCE</scope>
</reference>
<dbReference type="InParanoid" id="T1F341"/>